<keyword evidence="1" id="KW-0472">Membrane</keyword>
<keyword evidence="1" id="KW-0812">Transmembrane</keyword>
<gene>
    <name evidence="2" type="ORF">B7R21_18705</name>
</gene>
<organism evidence="2 3">
    <name type="scientific">Subtercola boreus</name>
    <dbReference type="NCBI Taxonomy" id="120213"/>
    <lineage>
        <taxon>Bacteria</taxon>
        <taxon>Bacillati</taxon>
        <taxon>Actinomycetota</taxon>
        <taxon>Actinomycetes</taxon>
        <taxon>Micrococcales</taxon>
        <taxon>Microbacteriaceae</taxon>
        <taxon>Subtercola</taxon>
    </lineage>
</organism>
<dbReference type="RefSeq" id="WP_116284779.1">
    <property type="nucleotide sequence ID" value="NZ_NBXA01000053.1"/>
</dbReference>
<feature type="transmembrane region" description="Helical" evidence="1">
    <location>
        <begin position="84"/>
        <end position="103"/>
    </location>
</feature>
<dbReference type="AlphaFoldDB" id="A0A3E0VAY7"/>
<accession>A0A3E0VAY7</accession>
<dbReference type="EMBL" id="NBXA01000053">
    <property type="protein sequence ID" value="RFA06693.1"/>
    <property type="molecule type" value="Genomic_DNA"/>
</dbReference>
<reference evidence="2 3" key="1">
    <citation type="submission" date="2017-04" db="EMBL/GenBank/DDBJ databases">
        <title>Comparative genome analysis of Subtercola boreus.</title>
        <authorList>
            <person name="Cho Y.-J."/>
            <person name="Cho A."/>
            <person name="Kim O.-S."/>
            <person name="Lee J.-I."/>
        </authorList>
    </citation>
    <scope>NUCLEOTIDE SEQUENCE [LARGE SCALE GENOMIC DNA]</scope>
    <source>
        <strain evidence="2 3">P27444</strain>
    </source>
</reference>
<keyword evidence="1" id="KW-1133">Transmembrane helix</keyword>
<name>A0A3E0VAY7_9MICO</name>
<evidence type="ECO:0000313" key="3">
    <source>
        <dbReference type="Proteomes" id="UP000256709"/>
    </source>
</evidence>
<evidence type="ECO:0000256" key="1">
    <source>
        <dbReference type="SAM" id="Phobius"/>
    </source>
</evidence>
<protein>
    <submittedName>
        <fullName evidence="2">Uncharacterized protein</fullName>
    </submittedName>
</protein>
<sequence>MSTPQDATPDTAISTVADHAHHSIDRIAGVTRTAENDVRASMRDGVRAAKDVKARATAGAADGRSQARSTVATFNDRASAHPGFLFAAGAGLALGAVLVRAAIRRL</sequence>
<proteinExistence type="predicted"/>
<evidence type="ECO:0000313" key="2">
    <source>
        <dbReference type="EMBL" id="RFA06693.1"/>
    </source>
</evidence>
<comment type="caution">
    <text evidence="2">The sequence shown here is derived from an EMBL/GenBank/DDBJ whole genome shotgun (WGS) entry which is preliminary data.</text>
</comment>
<dbReference type="Proteomes" id="UP000256709">
    <property type="component" value="Unassembled WGS sequence"/>
</dbReference>